<name>A0A8K0KQV0_LADFU</name>
<comment type="caution">
    <text evidence="2">The sequence shown here is derived from an EMBL/GenBank/DDBJ whole genome shotgun (WGS) entry which is preliminary data.</text>
</comment>
<evidence type="ECO:0000313" key="3">
    <source>
        <dbReference type="Proteomes" id="UP000792457"/>
    </source>
</evidence>
<evidence type="ECO:0000256" key="1">
    <source>
        <dbReference type="SAM" id="MobiDB-lite"/>
    </source>
</evidence>
<dbReference type="OrthoDB" id="6751268at2759"/>
<organism evidence="2 3">
    <name type="scientific">Ladona fulva</name>
    <name type="common">Scarce chaser dragonfly</name>
    <name type="synonym">Libellula fulva</name>
    <dbReference type="NCBI Taxonomy" id="123851"/>
    <lineage>
        <taxon>Eukaryota</taxon>
        <taxon>Metazoa</taxon>
        <taxon>Ecdysozoa</taxon>
        <taxon>Arthropoda</taxon>
        <taxon>Hexapoda</taxon>
        <taxon>Insecta</taxon>
        <taxon>Pterygota</taxon>
        <taxon>Palaeoptera</taxon>
        <taxon>Odonata</taxon>
        <taxon>Epiprocta</taxon>
        <taxon>Anisoptera</taxon>
        <taxon>Libelluloidea</taxon>
        <taxon>Libellulidae</taxon>
        <taxon>Ladona</taxon>
    </lineage>
</organism>
<reference evidence="2" key="2">
    <citation type="submission" date="2017-10" db="EMBL/GenBank/DDBJ databases">
        <title>Ladona fulva Genome sequencing and assembly.</title>
        <authorList>
            <person name="Murali S."/>
            <person name="Richards S."/>
            <person name="Bandaranaike D."/>
            <person name="Bellair M."/>
            <person name="Blankenburg K."/>
            <person name="Chao H."/>
            <person name="Dinh H."/>
            <person name="Doddapaneni H."/>
            <person name="Dugan-Rocha S."/>
            <person name="Elkadiri S."/>
            <person name="Gnanaolivu R."/>
            <person name="Hernandez B."/>
            <person name="Skinner E."/>
            <person name="Javaid M."/>
            <person name="Lee S."/>
            <person name="Li M."/>
            <person name="Ming W."/>
            <person name="Munidasa M."/>
            <person name="Muniz J."/>
            <person name="Nguyen L."/>
            <person name="Hughes D."/>
            <person name="Osuji N."/>
            <person name="Pu L.-L."/>
            <person name="Puazo M."/>
            <person name="Qu C."/>
            <person name="Quiroz J."/>
            <person name="Raj R."/>
            <person name="Weissenberger G."/>
            <person name="Xin Y."/>
            <person name="Zou X."/>
            <person name="Han Y."/>
            <person name="Worley K."/>
            <person name="Muzny D."/>
            <person name="Gibbs R."/>
        </authorList>
    </citation>
    <scope>NUCLEOTIDE SEQUENCE</scope>
    <source>
        <strain evidence="2">Sampled in the wild</strain>
    </source>
</reference>
<proteinExistence type="predicted"/>
<dbReference type="EMBL" id="KZ309701">
    <property type="protein sequence ID" value="KAG8239552.1"/>
    <property type="molecule type" value="Genomic_DNA"/>
</dbReference>
<keyword evidence="3" id="KW-1185">Reference proteome</keyword>
<feature type="region of interest" description="Disordered" evidence="1">
    <location>
        <begin position="1"/>
        <end position="27"/>
    </location>
</feature>
<evidence type="ECO:0000313" key="2">
    <source>
        <dbReference type="EMBL" id="KAG8239552.1"/>
    </source>
</evidence>
<dbReference type="AlphaFoldDB" id="A0A8K0KQV0"/>
<dbReference type="Proteomes" id="UP000792457">
    <property type="component" value="Unassembled WGS sequence"/>
</dbReference>
<accession>A0A8K0KQV0</accession>
<protein>
    <submittedName>
        <fullName evidence="2">Uncharacterized protein</fullName>
    </submittedName>
</protein>
<sequence>MPTAPANLKNSKVLTPTHLPPKTTNAGITAGLTQRKDSAVESTDNDLGKIKKIIPLATGPCRKLGILMQALPLTPLSDYVIALADLIGGSNMTHATRLSNGRICIYLKDEDSLNKFMTNHGGLTIKENFVVANRMSQKVQRMVISYVPPEFPSSDLSEILS</sequence>
<reference evidence="2" key="1">
    <citation type="submission" date="2013-04" db="EMBL/GenBank/DDBJ databases">
        <authorList>
            <person name="Qu J."/>
            <person name="Murali S.C."/>
            <person name="Bandaranaike D."/>
            <person name="Bellair M."/>
            <person name="Blankenburg K."/>
            <person name="Chao H."/>
            <person name="Dinh H."/>
            <person name="Doddapaneni H."/>
            <person name="Downs B."/>
            <person name="Dugan-Rocha S."/>
            <person name="Elkadiri S."/>
            <person name="Gnanaolivu R.D."/>
            <person name="Hernandez B."/>
            <person name="Javaid M."/>
            <person name="Jayaseelan J.C."/>
            <person name="Lee S."/>
            <person name="Li M."/>
            <person name="Ming W."/>
            <person name="Munidasa M."/>
            <person name="Muniz J."/>
            <person name="Nguyen L."/>
            <person name="Ongeri F."/>
            <person name="Osuji N."/>
            <person name="Pu L.-L."/>
            <person name="Puazo M."/>
            <person name="Qu C."/>
            <person name="Quiroz J."/>
            <person name="Raj R."/>
            <person name="Weissenberger G."/>
            <person name="Xin Y."/>
            <person name="Zou X."/>
            <person name="Han Y."/>
            <person name="Richards S."/>
            <person name="Worley K."/>
            <person name="Muzny D."/>
            <person name="Gibbs R."/>
        </authorList>
    </citation>
    <scope>NUCLEOTIDE SEQUENCE</scope>
    <source>
        <strain evidence="2">Sampled in the wild</strain>
    </source>
</reference>
<gene>
    <name evidence="2" type="ORF">J437_LFUL018848</name>
</gene>